<evidence type="ECO:0000313" key="2">
    <source>
        <dbReference type="Proteomes" id="UP000053558"/>
    </source>
</evidence>
<accession>A0A5M3MIC6</accession>
<sequence>MSEQQYHIDNDDMLPPLPHSFSSSSTLVYRRRYTLPHLSSSASTLTVSTLAQDTPY</sequence>
<reference evidence="2" key="1">
    <citation type="journal article" date="2012" name="Science">
        <title>The Paleozoic origin of enzymatic lignin decomposition reconstructed from 31 fungal genomes.</title>
        <authorList>
            <person name="Floudas D."/>
            <person name="Binder M."/>
            <person name="Riley R."/>
            <person name="Barry K."/>
            <person name="Blanchette R.A."/>
            <person name="Henrissat B."/>
            <person name="Martinez A.T."/>
            <person name="Otillar R."/>
            <person name="Spatafora J.W."/>
            <person name="Yadav J.S."/>
            <person name="Aerts A."/>
            <person name="Benoit I."/>
            <person name="Boyd A."/>
            <person name="Carlson A."/>
            <person name="Copeland A."/>
            <person name="Coutinho P.M."/>
            <person name="de Vries R.P."/>
            <person name="Ferreira P."/>
            <person name="Findley K."/>
            <person name="Foster B."/>
            <person name="Gaskell J."/>
            <person name="Glotzer D."/>
            <person name="Gorecki P."/>
            <person name="Heitman J."/>
            <person name="Hesse C."/>
            <person name="Hori C."/>
            <person name="Igarashi K."/>
            <person name="Jurgens J.A."/>
            <person name="Kallen N."/>
            <person name="Kersten P."/>
            <person name="Kohler A."/>
            <person name="Kuees U."/>
            <person name="Kumar T.K.A."/>
            <person name="Kuo A."/>
            <person name="LaButti K."/>
            <person name="Larrondo L.F."/>
            <person name="Lindquist E."/>
            <person name="Ling A."/>
            <person name="Lombard V."/>
            <person name="Lucas S."/>
            <person name="Lundell T."/>
            <person name="Martin R."/>
            <person name="McLaughlin D.J."/>
            <person name="Morgenstern I."/>
            <person name="Morin E."/>
            <person name="Murat C."/>
            <person name="Nagy L.G."/>
            <person name="Nolan M."/>
            <person name="Ohm R.A."/>
            <person name="Patyshakuliyeva A."/>
            <person name="Rokas A."/>
            <person name="Ruiz-Duenas F.J."/>
            <person name="Sabat G."/>
            <person name="Salamov A."/>
            <person name="Samejima M."/>
            <person name="Schmutz J."/>
            <person name="Slot J.C."/>
            <person name="St John F."/>
            <person name="Stenlid J."/>
            <person name="Sun H."/>
            <person name="Sun S."/>
            <person name="Syed K."/>
            <person name="Tsang A."/>
            <person name="Wiebenga A."/>
            <person name="Young D."/>
            <person name="Pisabarro A."/>
            <person name="Eastwood D.C."/>
            <person name="Martin F."/>
            <person name="Cullen D."/>
            <person name="Grigoriev I.V."/>
            <person name="Hibbett D.S."/>
        </authorList>
    </citation>
    <scope>NUCLEOTIDE SEQUENCE [LARGE SCALE GENOMIC DNA]</scope>
    <source>
        <strain evidence="2">RWD-64-598 SS2</strain>
    </source>
</reference>
<dbReference type="EMBL" id="JH711581">
    <property type="protein sequence ID" value="EIW78797.1"/>
    <property type="molecule type" value="Genomic_DNA"/>
</dbReference>
<comment type="caution">
    <text evidence="1">The sequence shown here is derived from an EMBL/GenBank/DDBJ whole genome shotgun (WGS) entry which is preliminary data.</text>
</comment>
<keyword evidence="2" id="KW-1185">Reference proteome</keyword>
<dbReference type="GeneID" id="19211443"/>
<name>A0A5M3MIC6_CONPW</name>
<protein>
    <submittedName>
        <fullName evidence="1">Uncharacterized protein</fullName>
    </submittedName>
</protein>
<dbReference type="Proteomes" id="UP000053558">
    <property type="component" value="Unassembled WGS sequence"/>
</dbReference>
<gene>
    <name evidence="1" type="ORF">CONPUDRAFT_91251</name>
</gene>
<proteinExistence type="predicted"/>
<dbReference type="RefSeq" id="XP_007770585.1">
    <property type="nucleotide sequence ID" value="XM_007772395.1"/>
</dbReference>
<dbReference type="AlphaFoldDB" id="A0A5M3MIC6"/>
<evidence type="ECO:0000313" key="1">
    <source>
        <dbReference type="EMBL" id="EIW78797.1"/>
    </source>
</evidence>
<organism evidence="1 2">
    <name type="scientific">Coniophora puteana (strain RWD-64-598)</name>
    <name type="common">Brown rot fungus</name>
    <dbReference type="NCBI Taxonomy" id="741705"/>
    <lineage>
        <taxon>Eukaryota</taxon>
        <taxon>Fungi</taxon>
        <taxon>Dikarya</taxon>
        <taxon>Basidiomycota</taxon>
        <taxon>Agaricomycotina</taxon>
        <taxon>Agaricomycetes</taxon>
        <taxon>Agaricomycetidae</taxon>
        <taxon>Boletales</taxon>
        <taxon>Coniophorineae</taxon>
        <taxon>Coniophoraceae</taxon>
        <taxon>Coniophora</taxon>
    </lineage>
</organism>
<dbReference type="KEGG" id="cput:CONPUDRAFT_91251"/>